<proteinExistence type="predicted"/>
<sequence length="363" mass="43083">MKAPNIFKFATKELSQDAFLCWLFSFADKKYKKSEYEHLHQLATKFIQRLIDNDKLKIESIKVRKQIHKIDIWVEVNDDTLLIIEDKTDSKAGKNQLEKYYEVATKECPNRKISAIYFKTGNESTHTFTKSNTTGHWEAFKLEDIVEVLSPFQKKISHAFFTDYLEICLEKYNRLNDFEKWIKKTELNAEINDVVEAFYVHLEKDNVFYNWQSNDMRGVKYYYANNYKYSADGDTIYTELNRFDFKLILDLDLMGDATGKKYKKFKDDLANRQVRFAYDELFKLFQSKAPKLNLVKPKKYSCHNFLKFAVIPAEEWMVFNSDNTFNYQSSKENIESINKLVAKVIEENKQEIRTITAQAKEYK</sequence>
<dbReference type="Pfam" id="PF14281">
    <property type="entry name" value="PDDEXK_4"/>
    <property type="match status" value="1"/>
</dbReference>
<gene>
    <name evidence="1" type="ORF">J9309_00760</name>
</gene>
<organism evidence="1 2">
    <name type="scientific">Faecalibacter bovis</name>
    <dbReference type="NCBI Taxonomy" id="2898187"/>
    <lineage>
        <taxon>Bacteria</taxon>
        <taxon>Pseudomonadati</taxon>
        <taxon>Bacteroidota</taxon>
        <taxon>Flavobacteriia</taxon>
        <taxon>Flavobacteriales</taxon>
        <taxon>Weeksellaceae</taxon>
        <taxon>Faecalibacter</taxon>
    </lineage>
</organism>
<name>A0ABX7XDJ8_9FLAO</name>
<reference evidence="2" key="2">
    <citation type="submission" date="2021-04" db="EMBL/GenBank/DDBJ databases">
        <title>Taxonomy of Flavobacteriaceae bacterium ZY171143.</title>
        <authorList>
            <person name="Li F."/>
        </authorList>
    </citation>
    <scope>NUCLEOTIDE SEQUENCE [LARGE SCALE GENOMIC DNA]</scope>
    <source>
        <strain evidence="2">ZY171143</strain>
    </source>
</reference>
<keyword evidence="2" id="KW-1185">Reference proteome</keyword>
<accession>A0ABX7XDJ8</accession>
<evidence type="ECO:0000313" key="1">
    <source>
        <dbReference type="EMBL" id="QTV05914.1"/>
    </source>
</evidence>
<dbReference type="Proteomes" id="UP000672011">
    <property type="component" value="Chromosome"/>
</dbReference>
<dbReference type="EMBL" id="CP072842">
    <property type="protein sequence ID" value="QTV05914.1"/>
    <property type="molecule type" value="Genomic_DNA"/>
</dbReference>
<evidence type="ECO:0000313" key="2">
    <source>
        <dbReference type="Proteomes" id="UP000672011"/>
    </source>
</evidence>
<dbReference type="InterPro" id="IPR029470">
    <property type="entry name" value="PDDEXK_4"/>
</dbReference>
<dbReference type="RefSeq" id="WP_230476556.1">
    <property type="nucleotide sequence ID" value="NZ_CP072842.1"/>
</dbReference>
<protein>
    <submittedName>
        <fullName evidence="1">PD-(D/E)XK nuclease family protein</fullName>
    </submittedName>
</protein>
<reference evidence="1 2" key="1">
    <citation type="journal article" date="2021" name="Int. J. Syst. Evol. Microbiol.">
        <title>Faecalibacter bovis sp. nov., isolated from cow faeces.</title>
        <authorList>
            <person name="Li F."/>
            <person name="Zhao W."/>
            <person name="Hong Q."/>
            <person name="Shao Q."/>
            <person name="Song J."/>
            <person name="Yang S."/>
        </authorList>
    </citation>
    <scope>NUCLEOTIDE SEQUENCE [LARGE SCALE GENOMIC DNA]</scope>
    <source>
        <strain evidence="1 2">ZY171143</strain>
    </source>
</reference>